<dbReference type="AlphaFoldDB" id="A0A4V1J215"/>
<keyword evidence="3" id="KW-1185">Reference proteome</keyword>
<feature type="region of interest" description="Disordered" evidence="1">
    <location>
        <begin position="43"/>
        <end position="78"/>
    </location>
</feature>
<accession>A0A4V1J215</accession>
<dbReference type="Proteomes" id="UP000278143">
    <property type="component" value="Unassembled WGS sequence"/>
</dbReference>
<feature type="compositionally biased region" description="Low complexity" evidence="1">
    <location>
        <begin position="56"/>
        <end position="76"/>
    </location>
</feature>
<dbReference type="EMBL" id="KZ989294">
    <property type="protein sequence ID" value="RKP26979.1"/>
    <property type="molecule type" value="Genomic_DNA"/>
</dbReference>
<gene>
    <name evidence="2" type="ORF">SYNPS1DRAFT_27346</name>
</gene>
<protein>
    <submittedName>
        <fullName evidence="2">Uncharacterized protein</fullName>
    </submittedName>
</protein>
<evidence type="ECO:0000256" key="1">
    <source>
        <dbReference type="SAM" id="MobiDB-lite"/>
    </source>
</evidence>
<organism evidence="2 3">
    <name type="scientific">Syncephalis pseudoplumigaleata</name>
    <dbReference type="NCBI Taxonomy" id="1712513"/>
    <lineage>
        <taxon>Eukaryota</taxon>
        <taxon>Fungi</taxon>
        <taxon>Fungi incertae sedis</taxon>
        <taxon>Zoopagomycota</taxon>
        <taxon>Zoopagomycotina</taxon>
        <taxon>Zoopagomycetes</taxon>
        <taxon>Zoopagales</taxon>
        <taxon>Piptocephalidaceae</taxon>
        <taxon>Syncephalis</taxon>
    </lineage>
</organism>
<feature type="compositionally biased region" description="Low complexity" evidence="1">
    <location>
        <begin position="167"/>
        <end position="189"/>
    </location>
</feature>
<proteinExistence type="predicted"/>
<feature type="region of interest" description="Disordered" evidence="1">
    <location>
        <begin position="167"/>
        <end position="202"/>
    </location>
</feature>
<evidence type="ECO:0000313" key="2">
    <source>
        <dbReference type="EMBL" id="RKP26979.1"/>
    </source>
</evidence>
<dbReference type="OrthoDB" id="10508975at2759"/>
<evidence type="ECO:0000313" key="3">
    <source>
        <dbReference type="Proteomes" id="UP000278143"/>
    </source>
</evidence>
<sequence length="253" mass="26352">MQASSSSSSLLVVSMQRCAVRTATRCPVPARHASVLTCVPAVTTTSSPSPAPPSPAKAATNAPATSAASMARPASAKPMRQRVAVVSPYDSATSAFRFILSSRTPASGAATEAFAHSISTPEARRARAIRANRMLNDLEAALSDSHRVLGLLEGRARMLAMHKPATAAAASLDGGSSGQQQQQQQQDGAHNNDDDGRTASASASDRFVTGSLLALSGLVGYTGYVRRNDVFDVFAEGRSPQQECLPLLCGLER</sequence>
<reference evidence="3" key="1">
    <citation type="journal article" date="2018" name="Nat. Microbiol.">
        <title>Leveraging single-cell genomics to expand the fungal tree of life.</title>
        <authorList>
            <person name="Ahrendt S.R."/>
            <person name="Quandt C.A."/>
            <person name="Ciobanu D."/>
            <person name="Clum A."/>
            <person name="Salamov A."/>
            <person name="Andreopoulos B."/>
            <person name="Cheng J.F."/>
            <person name="Woyke T."/>
            <person name="Pelin A."/>
            <person name="Henrissat B."/>
            <person name="Reynolds N.K."/>
            <person name="Benny G.L."/>
            <person name="Smith M.E."/>
            <person name="James T.Y."/>
            <person name="Grigoriev I.V."/>
        </authorList>
    </citation>
    <scope>NUCLEOTIDE SEQUENCE [LARGE SCALE GENOMIC DNA]</scope>
    <source>
        <strain evidence="3">Benny S71-1</strain>
    </source>
</reference>
<name>A0A4V1J215_9FUNG</name>